<keyword evidence="2" id="KW-0560">Oxidoreductase</keyword>
<dbReference type="Gene3D" id="3.90.25.10">
    <property type="entry name" value="UDP-galactose 4-epimerase, domain 1"/>
    <property type="match status" value="1"/>
</dbReference>
<dbReference type="Pfam" id="PF00106">
    <property type="entry name" value="adh_short"/>
    <property type="match status" value="1"/>
</dbReference>
<dbReference type="PANTHER" id="PTHR43669:SF12">
    <property type="entry name" value="BLR5618 PROTEIN"/>
    <property type="match status" value="1"/>
</dbReference>
<dbReference type="InterPro" id="IPR036291">
    <property type="entry name" value="NAD(P)-bd_dom_sf"/>
</dbReference>
<evidence type="ECO:0000259" key="4">
    <source>
        <dbReference type="Pfam" id="PF01370"/>
    </source>
</evidence>
<name>A0AB34JFV9_PRYPA</name>
<dbReference type="Proteomes" id="UP001515480">
    <property type="component" value="Unassembled WGS sequence"/>
</dbReference>
<dbReference type="PRINTS" id="PR00081">
    <property type="entry name" value="GDHRDH"/>
</dbReference>
<dbReference type="PROSITE" id="PS00061">
    <property type="entry name" value="ADH_SHORT"/>
    <property type="match status" value="1"/>
</dbReference>
<dbReference type="EMBL" id="JBGBPQ010000008">
    <property type="protein sequence ID" value="KAL1520716.1"/>
    <property type="molecule type" value="Genomic_DNA"/>
</dbReference>
<evidence type="ECO:0000313" key="5">
    <source>
        <dbReference type="EMBL" id="KAL1520716.1"/>
    </source>
</evidence>
<dbReference type="GO" id="GO:0016491">
    <property type="term" value="F:oxidoreductase activity"/>
    <property type="evidence" value="ECO:0007669"/>
    <property type="project" value="UniProtKB-KW"/>
</dbReference>
<evidence type="ECO:0000256" key="2">
    <source>
        <dbReference type="ARBA" id="ARBA00023002"/>
    </source>
</evidence>
<evidence type="ECO:0000313" key="6">
    <source>
        <dbReference type="Proteomes" id="UP001515480"/>
    </source>
</evidence>
<protein>
    <recommendedName>
        <fullName evidence="4">NAD-dependent epimerase/dehydratase domain-containing protein</fullName>
    </recommendedName>
</protein>
<evidence type="ECO:0000256" key="3">
    <source>
        <dbReference type="SAM" id="MobiDB-lite"/>
    </source>
</evidence>
<accession>A0AB34JFV9</accession>
<comment type="similarity">
    <text evidence="1">Belongs to the short-chain dehydrogenases/reductases (SDR) family.</text>
</comment>
<dbReference type="InterPro" id="IPR020904">
    <property type="entry name" value="Sc_DH/Rdtase_CS"/>
</dbReference>
<dbReference type="PRINTS" id="PR00080">
    <property type="entry name" value="SDRFAMILY"/>
</dbReference>
<gene>
    <name evidence="5" type="ORF">AB1Y20_022285</name>
</gene>
<feature type="region of interest" description="Disordered" evidence="3">
    <location>
        <begin position="511"/>
        <end position="530"/>
    </location>
</feature>
<reference evidence="5 6" key="1">
    <citation type="journal article" date="2024" name="Science">
        <title>Giant polyketide synthase enzymes in the biosynthesis of giant marine polyether toxins.</title>
        <authorList>
            <person name="Fallon T.R."/>
            <person name="Shende V.V."/>
            <person name="Wierzbicki I.H."/>
            <person name="Pendleton A.L."/>
            <person name="Watervoot N.F."/>
            <person name="Auber R.P."/>
            <person name="Gonzalez D.J."/>
            <person name="Wisecaver J.H."/>
            <person name="Moore B.S."/>
        </authorList>
    </citation>
    <scope>NUCLEOTIDE SEQUENCE [LARGE SCALE GENOMIC DNA]</scope>
    <source>
        <strain evidence="5 6">12B1</strain>
    </source>
</reference>
<sequence>MRVIITGGCGFLGQLLARQILLAERLASHGADGEDVELPVRELLLADVSRPPRLLFPQLEAPPVRVVLGSIADREFCESLFDGAGACSVFHLGAILSGQGEADFDLCLDVNLRGTMHMLEAARRSAAPRPRFVLSSAGATLGAGAPTDFLRRDDAVADHSRAAPHTTYGATKACAELLLQDYSRKGFVDGRGCRLPTVIVRAGAPNSATTSIFSGVVREPLSGQDTTSPLREDVSHAVTGHRTAVSALLLMHQLPVERIDEVLGFDRVVFIPSVAVTLGQLEEALRRVVTPESHERLGKVHYAPDEALSAAVESFPTNVDCSRAIKLGMTMTLDPEQLIRDYCEDFPQALAPGVALRPPAPLAPRAEAWTVALVTGAGSGIGRAVCIRLSESRRWVREGTSGALVLVGRRAAPLRETAAAAAAGVATLCVPADLTDEKQVGRLFAAIGRQFGRVDITFNNAGTNIPPTSFASLGLHDWKKVVDTNLTAAFLVARASFAMMCAQQPHGGRIINNGSVSADRPRPGSAPYTASKHAMTGLTKSISLDGRAHGVACGQIDFGNVESAMTAQMSVGVPQADGSLKVESKMSVHDAAEAVLYMASLPLNANVLNMTVMANDMPFVGRG</sequence>
<dbReference type="CDD" id="cd05233">
    <property type="entry name" value="SDR_c"/>
    <property type="match status" value="1"/>
</dbReference>
<feature type="domain" description="NAD-dependent epimerase/dehydratase" evidence="4">
    <location>
        <begin position="3"/>
        <end position="224"/>
    </location>
</feature>
<proteinExistence type="inferred from homology"/>
<dbReference type="Pfam" id="PF01370">
    <property type="entry name" value="Epimerase"/>
    <property type="match status" value="1"/>
</dbReference>
<dbReference type="InterPro" id="IPR002347">
    <property type="entry name" value="SDR_fam"/>
</dbReference>
<evidence type="ECO:0000256" key="1">
    <source>
        <dbReference type="ARBA" id="ARBA00006484"/>
    </source>
</evidence>
<dbReference type="AlphaFoldDB" id="A0AB34JFV9"/>
<comment type="caution">
    <text evidence="5">The sequence shown here is derived from an EMBL/GenBank/DDBJ whole genome shotgun (WGS) entry which is preliminary data.</text>
</comment>
<dbReference type="InterPro" id="IPR001509">
    <property type="entry name" value="Epimerase_deHydtase"/>
</dbReference>
<keyword evidence="6" id="KW-1185">Reference proteome</keyword>
<dbReference type="Gene3D" id="3.40.50.720">
    <property type="entry name" value="NAD(P)-binding Rossmann-like Domain"/>
    <property type="match status" value="2"/>
</dbReference>
<dbReference type="PANTHER" id="PTHR43669">
    <property type="entry name" value="5-KETO-D-GLUCONATE 5-REDUCTASE"/>
    <property type="match status" value="1"/>
</dbReference>
<organism evidence="5 6">
    <name type="scientific">Prymnesium parvum</name>
    <name type="common">Toxic golden alga</name>
    <dbReference type="NCBI Taxonomy" id="97485"/>
    <lineage>
        <taxon>Eukaryota</taxon>
        <taxon>Haptista</taxon>
        <taxon>Haptophyta</taxon>
        <taxon>Prymnesiophyceae</taxon>
        <taxon>Prymnesiales</taxon>
        <taxon>Prymnesiaceae</taxon>
        <taxon>Prymnesium</taxon>
    </lineage>
</organism>
<dbReference type="SUPFAM" id="SSF51735">
    <property type="entry name" value="NAD(P)-binding Rossmann-fold domains"/>
    <property type="match status" value="2"/>
</dbReference>